<dbReference type="Gene3D" id="3.30.470.20">
    <property type="entry name" value="ATP-grasp fold, B domain"/>
    <property type="match status" value="1"/>
</dbReference>
<dbReference type="SUPFAM" id="SSF51246">
    <property type="entry name" value="Rudiment single hybrid motif"/>
    <property type="match status" value="1"/>
</dbReference>
<dbReference type="InterPro" id="IPR048429">
    <property type="entry name" value="MCC_alpha_BT"/>
</dbReference>
<dbReference type="InterPro" id="IPR011764">
    <property type="entry name" value="Biotin_carboxylation_dom"/>
</dbReference>
<keyword evidence="2" id="KW-0436">Ligase</keyword>
<dbReference type="InterPro" id="IPR011054">
    <property type="entry name" value="Rudment_hybrid_motif"/>
</dbReference>
<dbReference type="EMBL" id="BMXE01000012">
    <property type="protein sequence ID" value="GHB49215.1"/>
    <property type="molecule type" value="Genomic_DNA"/>
</dbReference>
<dbReference type="Pfam" id="PF21139">
    <property type="entry name" value="BT_MCC_alpha"/>
    <property type="match status" value="1"/>
</dbReference>
<evidence type="ECO:0000313" key="11">
    <source>
        <dbReference type="Proteomes" id="UP000637980"/>
    </source>
</evidence>
<comment type="caution">
    <text evidence="10">The sequence shown here is derived from an EMBL/GenBank/DDBJ whole genome shotgun (WGS) entry which is preliminary data.</text>
</comment>
<dbReference type="SUPFAM" id="SSF51230">
    <property type="entry name" value="Single hybrid motif"/>
    <property type="match status" value="1"/>
</dbReference>
<organism evidence="10 11">
    <name type="scientific">Pseudovibrio japonicus</name>
    <dbReference type="NCBI Taxonomy" id="366534"/>
    <lineage>
        <taxon>Bacteria</taxon>
        <taxon>Pseudomonadati</taxon>
        <taxon>Pseudomonadota</taxon>
        <taxon>Alphaproteobacteria</taxon>
        <taxon>Hyphomicrobiales</taxon>
        <taxon>Stappiaceae</taxon>
        <taxon>Pseudovibrio</taxon>
    </lineage>
</organism>
<evidence type="ECO:0000256" key="5">
    <source>
        <dbReference type="ARBA" id="ARBA00023267"/>
    </source>
</evidence>
<sequence>MFKKILIANRGEIACRVAQSAKALGIKVVAVYSDADRDAHHVQMADEAYRLGPAPVAESYLNIPELLNAAKTSGADAIHPGYGFLSENPEFVEAVEAAGLVFIGPPADAIRAMGLKDAAKKLMEESGVPVVPGYHGDNQDAEFLKAESDKIGYPVLIKARAGGGGKGMRRVDDPTNFFEALEGAQREGQSSFGDPRVLIEKYILSPRHIEVQVFCDGHGNAVHLFERDCSLQRRHQKVIEEAPAPGMSNEMRNAMGEAAVKAAQAVGYEGAGTVEFIVDGSKGLRPDRFWFMEMNTRLQVEHPVTEAITGQDLVNWQLSVAAGGTLPLMQDELTISGHAFEARIYAEDAEAGFLPATGTLNELKLPELFARIDSGVRKGDTITPYYDPMIAKVICHGETREAALTKLSLALEKSHAVGCTTNITFLHRLCNHDTFVKGEMDTGLIDRDLATLTKPTAPTKHALAMAALIELGFASETAVVKIDPWASLTGWRHWTAAKQYSHLSWRGDVTEVVASRHHDGSLTVTVDGEDFSLQILSVDNNHMRVDFSGQITSADFFAENGNLTLFCDGVTWRFDLPDQLAEQDDSAASGNAITSPMPGLVRAVNCKPGDKVSEGDTLIVTEAMKMEHSLKAPRDGVVAEVMASAGDQVEEGVILLTLEEED</sequence>
<dbReference type="PROSITE" id="PS50896">
    <property type="entry name" value="LISH"/>
    <property type="match status" value="1"/>
</dbReference>
<dbReference type="PROSITE" id="PS50975">
    <property type="entry name" value="ATP_GRASP"/>
    <property type="match status" value="1"/>
</dbReference>
<dbReference type="PANTHER" id="PTHR18866">
    <property type="entry name" value="CARBOXYLASE:PYRUVATE/ACETYL-COA/PROPIONYL-COA CARBOXYLASE"/>
    <property type="match status" value="1"/>
</dbReference>
<evidence type="ECO:0000256" key="6">
    <source>
        <dbReference type="PROSITE-ProRule" id="PRU00409"/>
    </source>
</evidence>
<dbReference type="CDD" id="cd06850">
    <property type="entry name" value="biotinyl_domain"/>
    <property type="match status" value="1"/>
</dbReference>
<dbReference type="Pfam" id="PF00289">
    <property type="entry name" value="Biotin_carb_N"/>
    <property type="match status" value="1"/>
</dbReference>
<evidence type="ECO:0000256" key="1">
    <source>
        <dbReference type="ARBA" id="ARBA00001953"/>
    </source>
</evidence>
<dbReference type="Pfam" id="PF02785">
    <property type="entry name" value="Biotin_carb_C"/>
    <property type="match status" value="1"/>
</dbReference>
<keyword evidence="4 6" id="KW-0067">ATP-binding</keyword>
<dbReference type="InterPro" id="IPR006594">
    <property type="entry name" value="LisH"/>
</dbReference>
<dbReference type="Proteomes" id="UP000637980">
    <property type="component" value="Unassembled WGS sequence"/>
</dbReference>
<evidence type="ECO:0000256" key="3">
    <source>
        <dbReference type="ARBA" id="ARBA00022741"/>
    </source>
</evidence>
<feature type="domain" description="Lipoyl-binding" evidence="7">
    <location>
        <begin position="580"/>
        <end position="659"/>
    </location>
</feature>
<proteinExistence type="predicted"/>
<dbReference type="Gene3D" id="3.30.700.40">
    <property type="match status" value="1"/>
</dbReference>
<evidence type="ECO:0000256" key="2">
    <source>
        <dbReference type="ARBA" id="ARBA00022598"/>
    </source>
</evidence>
<dbReference type="InterPro" id="IPR011761">
    <property type="entry name" value="ATP-grasp"/>
</dbReference>
<dbReference type="InterPro" id="IPR016185">
    <property type="entry name" value="PreATP-grasp_dom_sf"/>
</dbReference>
<dbReference type="InterPro" id="IPR005482">
    <property type="entry name" value="Biotin_COase_C"/>
</dbReference>
<protein>
    <submittedName>
        <fullName evidence="10">3-methylcrotonyl-CoA carboxylase subunit alpha</fullName>
    </submittedName>
</protein>
<feature type="domain" description="Biotin carboxylation" evidence="9">
    <location>
        <begin position="1"/>
        <end position="450"/>
    </location>
</feature>
<dbReference type="PROSITE" id="PS50979">
    <property type="entry name" value="BC"/>
    <property type="match status" value="1"/>
</dbReference>
<keyword evidence="3 6" id="KW-0547">Nucleotide-binding</keyword>
<evidence type="ECO:0000259" key="8">
    <source>
        <dbReference type="PROSITE" id="PS50975"/>
    </source>
</evidence>
<reference evidence="11" key="1">
    <citation type="journal article" date="2019" name="Int. J. Syst. Evol. Microbiol.">
        <title>The Global Catalogue of Microorganisms (GCM) 10K type strain sequencing project: providing services to taxonomists for standard genome sequencing and annotation.</title>
        <authorList>
            <consortium name="The Broad Institute Genomics Platform"/>
            <consortium name="The Broad Institute Genome Sequencing Center for Infectious Disease"/>
            <person name="Wu L."/>
            <person name="Ma J."/>
        </authorList>
    </citation>
    <scope>NUCLEOTIDE SEQUENCE [LARGE SCALE GENOMIC DNA]</scope>
    <source>
        <strain evidence="11">KCTC 12861</strain>
    </source>
</reference>
<dbReference type="InterPro" id="IPR050856">
    <property type="entry name" value="Biotin_carboxylase_complex"/>
</dbReference>
<dbReference type="SUPFAM" id="SSF56059">
    <property type="entry name" value="Glutathione synthetase ATP-binding domain-like"/>
    <property type="match status" value="1"/>
</dbReference>
<accession>A0ABQ3EP38</accession>
<dbReference type="RefSeq" id="WP_189438872.1">
    <property type="nucleotide sequence ID" value="NZ_BMXE01000012.1"/>
</dbReference>
<dbReference type="InterPro" id="IPR011053">
    <property type="entry name" value="Single_hybrid_motif"/>
</dbReference>
<dbReference type="Gene3D" id="2.40.50.100">
    <property type="match status" value="1"/>
</dbReference>
<name>A0ABQ3EP38_9HYPH</name>
<dbReference type="InterPro" id="IPR005479">
    <property type="entry name" value="CPAse_ATP-bd"/>
</dbReference>
<keyword evidence="11" id="KW-1185">Reference proteome</keyword>
<dbReference type="PANTHER" id="PTHR18866:SF33">
    <property type="entry name" value="METHYLCROTONOYL-COA CARBOXYLASE SUBUNIT ALPHA, MITOCHONDRIAL-RELATED"/>
    <property type="match status" value="1"/>
</dbReference>
<dbReference type="SMART" id="SM00878">
    <property type="entry name" value="Biotin_carb_C"/>
    <property type="match status" value="1"/>
</dbReference>
<dbReference type="InterPro" id="IPR005481">
    <property type="entry name" value="BC-like_N"/>
</dbReference>
<evidence type="ECO:0000259" key="9">
    <source>
        <dbReference type="PROSITE" id="PS50979"/>
    </source>
</evidence>
<evidence type="ECO:0000313" key="10">
    <source>
        <dbReference type="EMBL" id="GHB49215.1"/>
    </source>
</evidence>
<evidence type="ECO:0000259" key="7">
    <source>
        <dbReference type="PROSITE" id="PS50968"/>
    </source>
</evidence>
<keyword evidence="5" id="KW-0092">Biotin</keyword>
<gene>
    <name evidence="10" type="ORF">GCM10007094_43040</name>
</gene>
<dbReference type="PROSITE" id="PS00867">
    <property type="entry name" value="CPSASE_2"/>
    <property type="match status" value="1"/>
</dbReference>
<dbReference type="PROSITE" id="PS50968">
    <property type="entry name" value="BIOTINYL_LIPOYL"/>
    <property type="match status" value="1"/>
</dbReference>
<dbReference type="SUPFAM" id="SSF52440">
    <property type="entry name" value="PreATP-grasp domain"/>
    <property type="match status" value="1"/>
</dbReference>
<dbReference type="Pfam" id="PF00364">
    <property type="entry name" value="Biotin_lipoyl"/>
    <property type="match status" value="1"/>
</dbReference>
<feature type="domain" description="ATP-grasp" evidence="8">
    <location>
        <begin position="120"/>
        <end position="322"/>
    </location>
</feature>
<dbReference type="InterPro" id="IPR000089">
    <property type="entry name" value="Biotin_lipoyl"/>
</dbReference>
<evidence type="ECO:0000256" key="4">
    <source>
        <dbReference type="ARBA" id="ARBA00022840"/>
    </source>
</evidence>
<comment type="cofactor">
    <cofactor evidence="1">
        <name>biotin</name>
        <dbReference type="ChEBI" id="CHEBI:57586"/>
    </cofactor>
</comment>
<dbReference type="Pfam" id="PF02786">
    <property type="entry name" value="CPSase_L_D2"/>
    <property type="match status" value="1"/>
</dbReference>